<dbReference type="Proteomes" id="UP001138997">
    <property type="component" value="Unassembled WGS sequence"/>
</dbReference>
<dbReference type="AlphaFoldDB" id="A0A9X1NMT2"/>
<name>A0A9X1NMT2_9ACTN</name>
<comment type="caution">
    <text evidence="1">The sequence shown here is derived from an EMBL/GenBank/DDBJ whole genome shotgun (WGS) entry which is preliminary data.</text>
</comment>
<protein>
    <submittedName>
        <fullName evidence="1">Uncharacterized protein</fullName>
    </submittedName>
</protein>
<organism evidence="1 2">
    <name type="scientific">Kineosporia babensis</name>
    <dbReference type="NCBI Taxonomy" id="499548"/>
    <lineage>
        <taxon>Bacteria</taxon>
        <taxon>Bacillati</taxon>
        <taxon>Actinomycetota</taxon>
        <taxon>Actinomycetes</taxon>
        <taxon>Kineosporiales</taxon>
        <taxon>Kineosporiaceae</taxon>
        <taxon>Kineosporia</taxon>
    </lineage>
</organism>
<keyword evidence="2" id="KW-1185">Reference proteome</keyword>
<dbReference type="EMBL" id="JAJOMB010000038">
    <property type="protein sequence ID" value="MCD5316985.1"/>
    <property type="molecule type" value="Genomic_DNA"/>
</dbReference>
<evidence type="ECO:0000313" key="1">
    <source>
        <dbReference type="EMBL" id="MCD5316985.1"/>
    </source>
</evidence>
<sequence length="205" mass="22361">MTETLTSQQQRRRNRRLHNAVRSHATSIEWALSKQSNDSWHLDQESITTNSAVLFGAGQEIVSLQYDSAPMQGPLTVTGVHPWLDKGPHRFLTLSANVGVWNSATQILRHLRPAYGADDLGHQKARSACVICAKRVNQELADDIAGMCGGNVESQAGGYRVTFDQGTLTGTFQITDTGRLILKLNASDPEALCAIAVRLPNLGNQ</sequence>
<proteinExistence type="predicted"/>
<evidence type="ECO:0000313" key="2">
    <source>
        <dbReference type="Proteomes" id="UP001138997"/>
    </source>
</evidence>
<dbReference type="RefSeq" id="WP_231449837.1">
    <property type="nucleotide sequence ID" value="NZ_JAJOMB010000038.1"/>
</dbReference>
<accession>A0A9X1NMT2</accession>
<gene>
    <name evidence="1" type="ORF">LR394_39430</name>
</gene>
<reference evidence="1" key="1">
    <citation type="submission" date="2021-11" db="EMBL/GenBank/DDBJ databases">
        <title>Streptomyces corallinus and Kineosporia corallina sp. nov., two new coral-derived marine actinobacteria.</title>
        <authorList>
            <person name="Buangrab K."/>
            <person name="Sutthacheep M."/>
            <person name="Yeemin T."/>
            <person name="Harunari E."/>
            <person name="Igarashi Y."/>
            <person name="Sripreechasak P."/>
            <person name="Kanchanasin P."/>
            <person name="Tanasupawat S."/>
            <person name="Phongsopitanun W."/>
        </authorList>
    </citation>
    <scope>NUCLEOTIDE SEQUENCE</scope>
    <source>
        <strain evidence="1">JCM 31032</strain>
    </source>
</reference>